<proteinExistence type="predicted"/>
<gene>
    <name evidence="3" type="ORF">AWRI4233_LOCUS9637</name>
</gene>
<comment type="caution">
    <text evidence="3">The sequence shown here is derived from an EMBL/GenBank/DDBJ whole genome shotgun (WGS) entry which is preliminary data.</text>
</comment>
<dbReference type="AlphaFoldDB" id="A0A9N8K676"/>
<organism evidence="3 4">
    <name type="scientific">Aureobasidium mustum</name>
    <dbReference type="NCBI Taxonomy" id="2773714"/>
    <lineage>
        <taxon>Eukaryota</taxon>
        <taxon>Fungi</taxon>
        <taxon>Dikarya</taxon>
        <taxon>Ascomycota</taxon>
        <taxon>Pezizomycotina</taxon>
        <taxon>Dothideomycetes</taxon>
        <taxon>Dothideomycetidae</taxon>
        <taxon>Dothideales</taxon>
        <taxon>Saccotheciaceae</taxon>
        <taxon>Aureobasidium</taxon>
    </lineage>
</organism>
<evidence type="ECO:0000313" key="3">
    <source>
        <dbReference type="EMBL" id="CAD0100812.1"/>
    </source>
</evidence>
<feature type="region of interest" description="Disordered" evidence="1">
    <location>
        <begin position="1"/>
        <end position="44"/>
    </location>
</feature>
<evidence type="ECO:0000313" key="4">
    <source>
        <dbReference type="Proteomes" id="UP000714618"/>
    </source>
</evidence>
<evidence type="ECO:0000256" key="1">
    <source>
        <dbReference type="SAM" id="MobiDB-lite"/>
    </source>
</evidence>
<dbReference type="Proteomes" id="UP000714618">
    <property type="component" value="Unassembled WGS sequence"/>
</dbReference>
<dbReference type="OrthoDB" id="3935179at2759"/>
<feature type="domain" description="COMPASS complex Set1 subunit N-SET" evidence="2">
    <location>
        <begin position="52"/>
        <end position="101"/>
    </location>
</feature>
<reference evidence="3" key="1">
    <citation type="submission" date="2020-06" db="EMBL/GenBank/DDBJ databases">
        <authorList>
            <person name="Onetto C."/>
        </authorList>
    </citation>
    <scope>NUCLEOTIDE SEQUENCE</scope>
</reference>
<evidence type="ECO:0000259" key="2">
    <source>
        <dbReference type="Pfam" id="PF11764"/>
    </source>
</evidence>
<name>A0A9N8K676_9PEZI</name>
<dbReference type="EMBL" id="CAIJEO010000013">
    <property type="protein sequence ID" value="CAD0100812.1"/>
    <property type="molecule type" value="Genomic_DNA"/>
</dbReference>
<dbReference type="InterPro" id="IPR024657">
    <property type="entry name" value="COMPASS_Set1_N-SET"/>
</dbReference>
<sequence>MAPVTRSAARNAVSTTGTPLNAHNAPTNSATTRPTHHFTTGPVRTVDDNPDLVLDINGLKEVIKDDEDLKLIKEALQDVPAANIGDVKTWVEDAELKAHVADVDAAPAELKNSLLSRSKSGIYDSIRSKKESGTSTEEANKTGDSPAAADK</sequence>
<keyword evidence="4" id="KW-1185">Reference proteome</keyword>
<feature type="region of interest" description="Disordered" evidence="1">
    <location>
        <begin position="125"/>
        <end position="151"/>
    </location>
</feature>
<dbReference type="Pfam" id="PF11764">
    <property type="entry name" value="N-SET"/>
    <property type="match status" value="1"/>
</dbReference>
<accession>A0A9N8K676</accession>
<feature type="compositionally biased region" description="Polar residues" evidence="1">
    <location>
        <begin position="12"/>
        <end position="33"/>
    </location>
</feature>
<protein>
    <recommendedName>
        <fullName evidence="2">COMPASS complex Set1 subunit N-SET domain-containing protein</fullName>
    </recommendedName>
</protein>